<dbReference type="EMBL" id="CADCXV010000928">
    <property type="protein sequence ID" value="CAB0038956.1"/>
    <property type="molecule type" value="Genomic_DNA"/>
</dbReference>
<keyword evidence="2 3" id="KW-0040">ANK repeat</keyword>
<dbReference type="Proteomes" id="UP000479190">
    <property type="component" value="Unassembled WGS sequence"/>
</dbReference>
<protein>
    <submittedName>
        <fullName evidence="5">Uncharacterized protein</fullName>
    </submittedName>
</protein>
<name>A0A6H5IN65_9HYME</name>
<evidence type="ECO:0000256" key="4">
    <source>
        <dbReference type="SAM" id="MobiDB-lite"/>
    </source>
</evidence>
<dbReference type="Pfam" id="PF12796">
    <property type="entry name" value="Ank_2"/>
    <property type="match status" value="3"/>
</dbReference>
<accession>A0A6H5IN65</accession>
<dbReference type="PROSITE" id="PS50297">
    <property type="entry name" value="ANK_REP_REGION"/>
    <property type="match status" value="5"/>
</dbReference>
<keyword evidence="6" id="KW-1185">Reference proteome</keyword>
<feature type="repeat" description="ANK" evidence="3">
    <location>
        <begin position="386"/>
        <end position="418"/>
    </location>
</feature>
<proteinExistence type="predicted"/>
<evidence type="ECO:0000313" key="6">
    <source>
        <dbReference type="Proteomes" id="UP000479190"/>
    </source>
</evidence>
<dbReference type="OrthoDB" id="616263at2759"/>
<dbReference type="SMART" id="SM00248">
    <property type="entry name" value="ANK"/>
    <property type="match status" value="11"/>
</dbReference>
<keyword evidence="1" id="KW-0677">Repeat</keyword>
<dbReference type="InterPro" id="IPR036770">
    <property type="entry name" value="Ankyrin_rpt-contain_sf"/>
</dbReference>
<feature type="repeat" description="ANK" evidence="3">
    <location>
        <begin position="461"/>
        <end position="489"/>
    </location>
</feature>
<gene>
    <name evidence="5" type="ORF">TBRA_LOCUS10723</name>
</gene>
<dbReference type="InterPro" id="IPR002110">
    <property type="entry name" value="Ankyrin_rpt"/>
</dbReference>
<evidence type="ECO:0000256" key="3">
    <source>
        <dbReference type="PROSITE-ProRule" id="PRU00023"/>
    </source>
</evidence>
<dbReference type="SUPFAM" id="SSF48403">
    <property type="entry name" value="Ankyrin repeat"/>
    <property type="match status" value="2"/>
</dbReference>
<evidence type="ECO:0000256" key="2">
    <source>
        <dbReference type="ARBA" id="ARBA00023043"/>
    </source>
</evidence>
<dbReference type="PANTHER" id="PTHR24178">
    <property type="entry name" value="MOLTING PROTEIN MLT-4"/>
    <property type="match status" value="1"/>
</dbReference>
<feature type="repeat" description="ANK" evidence="3">
    <location>
        <begin position="304"/>
        <end position="336"/>
    </location>
</feature>
<feature type="repeat" description="ANK" evidence="3">
    <location>
        <begin position="956"/>
        <end position="991"/>
    </location>
</feature>
<sequence length="1048" mass="119713">MSSSSDESDANSDSSSDNYRDFADEALHFFHILDHLRSSENSSSSDDDDDDDDIDGFERDPAWLIEHIKSLRGRFNHSIQIKRDLFVEEFYHSIRAQKRTSFPQLREIYTAAEIEQLLLDAVNHDGCFRIWRRIVPFVARSGYRHEPEFDEAGKPLLRRATVIHRAAGRRLHKIIPALFEIYDRADLNYVDEAGVTHFHVACQFGAREAVAKFLESGRVDVNGPIAAGQTPLHLAIKNSGDPRVIELLLRAGADPNRPDSATGDTALHVLLRSDRPRDLDLAKLLFERSRREHLPLMVDARDKFGDTPLHVAVREGHHGMMRLLLTRGAHPNLANAQGLTPLHVICTRGFDEEYSTVGAENFCLAFEFYEYVGDRGLELDNTRDRNGNTPLHLALSKSQRLLVVSLLRRGADPNAVNKFGSTPLHVICERSHFKDDDYVSWFFGISRDLGRTVRIDARDAFGRTPLERAVASLLPNTIDVLLDNGADLSSFVFPSVRDFDRDRTENLDLKTTFYNMKLAAGVLACVERLTKRGYQLDMSDALTIMKFFARHNLFEKSTKNLKSLLDNMKFWCFSKLSKFKPDLTLHDLIRLRPEEAAKKLTYTDYYQFTSIRVKSRDVPLHHRSACGAHLAEKLSRGFFLRWGLDCFMELTRYRLPILCCEMIVKNLNNEDLCSICLATAIKATKNLKWQIEEVVKCNDKKRPAKTTNDPKWQIENVAKSNNKRRRAKATNYLEWQMEDIKYTSSDDSEPSLDTSSNRSYSSSSSSSDDSESSWSSSSDDSSDSSSDDEYHKIRKLKNIRARFIRDIENAQPEFLIEQLYPLISDWTSQYPNLRQIFQAEEIERLLSDAVSYEALHGIRKRTIEFVARSGYKHEPELDEAGKPLLRRATPIHLAARRLLFDVIPDLFKIYDRYDVNYVDEAGVTHFHVACQFVGYDVVEKFLELGRVDVNCLVPVTGNSPLHLSLTYVSVLSIDTIRFLIKNGADPNSANNDGWTPLHTIADNFYGYQHSAAKRLFRISDEVSVGRCKSTSRITQVRRRCIWLCPTAT</sequence>
<dbReference type="Gene3D" id="1.25.40.20">
    <property type="entry name" value="Ankyrin repeat-containing domain"/>
    <property type="match status" value="3"/>
</dbReference>
<feature type="repeat" description="ANK" evidence="3">
    <location>
        <begin position="227"/>
        <end position="260"/>
    </location>
</feature>
<reference evidence="5 6" key="1">
    <citation type="submission" date="2020-02" db="EMBL/GenBank/DDBJ databases">
        <authorList>
            <person name="Ferguson B K."/>
        </authorList>
    </citation>
    <scope>NUCLEOTIDE SEQUENCE [LARGE SCALE GENOMIC DNA]</scope>
</reference>
<evidence type="ECO:0000313" key="5">
    <source>
        <dbReference type="EMBL" id="CAB0038956.1"/>
    </source>
</evidence>
<feature type="compositionally biased region" description="Low complexity" evidence="4">
    <location>
        <begin position="751"/>
        <end position="779"/>
    </location>
</feature>
<dbReference type="PRINTS" id="PR01415">
    <property type="entry name" value="ANKYRIN"/>
</dbReference>
<feature type="region of interest" description="Disordered" evidence="4">
    <location>
        <begin position="700"/>
        <end position="725"/>
    </location>
</feature>
<evidence type="ECO:0000256" key="1">
    <source>
        <dbReference type="ARBA" id="ARBA00022737"/>
    </source>
</evidence>
<feature type="region of interest" description="Disordered" evidence="4">
    <location>
        <begin position="743"/>
        <end position="790"/>
    </location>
</feature>
<organism evidence="5 6">
    <name type="scientific">Trichogramma brassicae</name>
    <dbReference type="NCBI Taxonomy" id="86971"/>
    <lineage>
        <taxon>Eukaryota</taxon>
        <taxon>Metazoa</taxon>
        <taxon>Ecdysozoa</taxon>
        <taxon>Arthropoda</taxon>
        <taxon>Hexapoda</taxon>
        <taxon>Insecta</taxon>
        <taxon>Pterygota</taxon>
        <taxon>Neoptera</taxon>
        <taxon>Endopterygota</taxon>
        <taxon>Hymenoptera</taxon>
        <taxon>Apocrita</taxon>
        <taxon>Proctotrupomorpha</taxon>
        <taxon>Chalcidoidea</taxon>
        <taxon>Trichogrammatidae</taxon>
        <taxon>Trichogramma</taxon>
    </lineage>
</organism>
<dbReference type="PROSITE" id="PS50088">
    <property type="entry name" value="ANK_REPEAT"/>
    <property type="match status" value="5"/>
</dbReference>
<dbReference type="AlphaFoldDB" id="A0A6H5IN65"/>